<organism evidence="2 3">
    <name type="scientific">Flexivirga endophytica</name>
    <dbReference type="NCBI Taxonomy" id="1849103"/>
    <lineage>
        <taxon>Bacteria</taxon>
        <taxon>Bacillati</taxon>
        <taxon>Actinomycetota</taxon>
        <taxon>Actinomycetes</taxon>
        <taxon>Micrococcales</taxon>
        <taxon>Dermacoccaceae</taxon>
        <taxon>Flexivirga</taxon>
    </lineage>
</organism>
<keyword evidence="3" id="KW-1185">Reference proteome</keyword>
<dbReference type="AlphaFoldDB" id="A0A916T5Z9"/>
<keyword evidence="1" id="KW-0812">Transmembrane</keyword>
<comment type="caution">
    <text evidence="2">The sequence shown here is derived from an EMBL/GenBank/DDBJ whole genome shotgun (WGS) entry which is preliminary data.</text>
</comment>
<accession>A0A916T5Z9</accession>
<dbReference type="EMBL" id="BMHI01000003">
    <property type="protein sequence ID" value="GGB31062.1"/>
    <property type="molecule type" value="Genomic_DNA"/>
</dbReference>
<gene>
    <name evidence="2" type="ORF">GCM10011492_22060</name>
</gene>
<evidence type="ECO:0000256" key="1">
    <source>
        <dbReference type="SAM" id="Phobius"/>
    </source>
</evidence>
<protein>
    <submittedName>
        <fullName evidence="2">Uncharacterized protein</fullName>
    </submittedName>
</protein>
<reference evidence="2" key="2">
    <citation type="submission" date="2020-09" db="EMBL/GenBank/DDBJ databases">
        <authorList>
            <person name="Sun Q."/>
            <person name="Zhou Y."/>
        </authorList>
    </citation>
    <scope>NUCLEOTIDE SEQUENCE</scope>
    <source>
        <strain evidence="2">CGMCC 1.15085</strain>
    </source>
</reference>
<keyword evidence="1" id="KW-0472">Membrane</keyword>
<keyword evidence="1" id="KW-1133">Transmembrane helix</keyword>
<evidence type="ECO:0000313" key="3">
    <source>
        <dbReference type="Proteomes" id="UP000636793"/>
    </source>
</evidence>
<proteinExistence type="predicted"/>
<feature type="transmembrane region" description="Helical" evidence="1">
    <location>
        <begin position="86"/>
        <end position="103"/>
    </location>
</feature>
<name>A0A916T5Z9_9MICO</name>
<sequence>MLGCATIAAGVVSGNRNHPYGDSMGPVAAIFSIVFFGWTPLPAAAAWLGWKARMTSALAIDGTSMRAIATPIGVGRPLIGWTGWRCARWLVGPAVFLTLYQFFADYDALPPTPVFVIQLVVLVAWTWTAVELIARCHTAARRRRGQRTS</sequence>
<feature type="transmembrane region" description="Helical" evidence="1">
    <location>
        <begin position="115"/>
        <end position="134"/>
    </location>
</feature>
<dbReference type="Proteomes" id="UP000636793">
    <property type="component" value="Unassembled WGS sequence"/>
</dbReference>
<feature type="transmembrane region" description="Helical" evidence="1">
    <location>
        <begin position="24"/>
        <end position="48"/>
    </location>
</feature>
<reference evidence="2" key="1">
    <citation type="journal article" date="2014" name="Int. J. Syst. Evol. Microbiol.">
        <title>Complete genome sequence of Corynebacterium casei LMG S-19264T (=DSM 44701T), isolated from a smear-ripened cheese.</title>
        <authorList>
            <consortium name="US DOE Joint Genome Institute (JGI-PGF)"/>
            <person name="Walter F."/>
            <person name="Albersmeier A."/>
            <person name="Kalinowski J."/>
            <person name="Ruckert C."/>
        </authorList>
    </citation>
    <scope>NUCLEOTIDE SEQUENCE</scope>
    <source>
        <strain evidence="2">CGMCC 1.15085</strain>
    </source>
</reference>
<evidence type="ECO:0000313" key="2">
    <source>
        <dbReference type="EMBL" id="GGB31062.1"/>
    </source>
</evidence>